<proteinExistence type="predicted"/>
<name>A0ABW0R1Y5_9BACL</name>
<protein>
    <submittedName>
        <fullName evidence="2">DUF4023 family protein</fullName>
    </submittedName>
</protein>
<keyword evidence="3" id="KW-1185">Reference proteome</keyword>
<dbReference type="EMBL" id="JBHSNC010000051">
    <property type="protein sequence ID" value="MFC5531141.1"/>
    <property type="molecule type" value="Genomic_DNA"/>
</dbReference>
<gene>
    <name evidence="2" type="ORF">ACFPQ4_17110</name>
</gene>
<feature type="compositionally biased region" description="Basic and acidic residues" evidence="1">
    <location>
        <begin position="1"/>
        <end position="16"/>
    </location>
</feature>
<feature type="region of interest" description="Disordered" evidence="1">
    <location>
        <begin position="1"/>
        <end position="43"/>
    </location>
</feature>
<evidence type="ECO:0000313" key="3">
    <source>
        <dbReference type="Proteomes" id="UP001596108"/>
    </source>
</evidence>
<evidence type="ECO:0000256" key="1">
    <source>
        <dbReference type="SAM" id="MobiDB-lite"/>
    </source>
</evidence>
<sequence>MSDTHEFVEKLHDNQRKTARSKRGNGGEKAGSKLPGKQHSTNK</sequence>
<dbReference type="Proteomes" id="UP001596108">
    <property type="component" value="Unassembled WGS sequence"/>
</dbReference>
<organism evidence="2 3">
    <name type="scientific">Cohnella yongneupensis</name>
    <dbReference type="NCBI Taxonomy" id="425006"/>
    <lineage>
        <taxon>Bacteria</taxon>
        <taxon>Bacillati</taxon>
        <taxon>Bacillota</taxon>
        <taxon>Bacilli</taxon>
        <taxon>Bacillales</taxon>
        <taxon>Paenibacillaceae</taxon>
        <taxon>Cohnella</taxon>
    </lineage>
</organism>
<dbReference type="InterPro" id="IPR025097">
    <property type="entry name" value="DUF4023"/>
</dbReference>
<accession>A0ABW0R1Y5</accession>
<reference evidence="3" key="1">
    <citation type="journal article" date="2019" name="Int. J. Syst. Evol. Microbiol.">
        <title>The Global Catalogue of Microorganisms (GCM) 10K type strain sequencing project: providing services to taxonomists for standard genome sequencing and annotation.</title>
        <authorList>
            <consortium name="The Broad Institute Genomics Platform"/>
            <consortium name="The Broad Institute Genome Sequencing Center for Infectious Disease"/>
            <person name="Wu L."/>
            <person name="Ma J."/>
        </authorList>
    </citation>
    <scope>NUCLEOTIDE SEQUENCE [LARGE SCALE GENOMIC DNA]</scope>
    <source>
        <strain evidence="3">CGMCC 1.18578</strain>
    </source>
</reference>
<comment type="caution">
    <text evidence="2">The sequence shown here is derived from an EMBL/GenBank/DDBJ whole genome shotgun (WGS) entry which is preliminary data.</text>
</comment>
<dbReference type="Pfam" id="PF13215">
    <property type="entry name" value="DUF4023"/>
    <property type="match status" value="1"/>
</dbReference>
<dbReference type="RefSeq" id="WP_378113080.1">
    <property type="nucleotide sequence ID" value="NZ_JBHSNC010000051.1"/>
</dbReference>
<evidence type="ECO:0000313" key="2">
    <source>
        <dbReference type="EMBL" id="MFC5531141.1"/>
    </source>
</evidence>